<evidence type="ECO:0000256" key="2">
    <source>
        <dbReference type="SAM" id="Phobius"/>
    </source>
</evidence>
<feature type="compositionally biased region" description="Basic and acidic residues" evidence="1">
    <location>
        <begin position="931"/>
        <end position="955"/>
    </location>
</feature>
<keyword evidence="4" id="KW-1185">Reference proteome</keyword>
<feature type="compositionally biased region" description="Acidic residues" evidence="1">
    <location>
        <begin position="956"/>
        <end position="965"/>
    </location>
</feature>
<feature type="transmembrane region" description="Helical" evidence="2">
    <location>
        <begin position="1055"/>
        <end position="1076"/>
    </location>
</feature>
<evidence type="ECO:0000313" key="3">
    <source>
        <dbReference type="EMBL" id="CAB9511257.1"/>
    </source>
</evidence>
<keyword evidence="2" id="KW-1133">Transmembrane helix</keyword>
<comment type="caution">
    <text evidence="3">The sequence shown here is derived from an EMBL/GenBank/DDBJ whole genome shotgun (WGS) entry which is preliminary data.</text>
</comment>
<feature type="compositionally biased region" description="Basic and acidic residues" evidence="1">
    <location>
        <begin position="429"/>
        <end position="446"/>
    </location>
</feature>
<feature type="region of interest" description="Disordered" evidence="1">
    <location>
        <begin position="860"/>
        <end position="890"/>
    </location>
</feature>
<feature type="transmembrane region" description="Helical" evidence="2">
    <location>
        <begin position="1096"/>
        <end position="1117"/>
    </location>
</feature>
<sequence>MDSGRNRHFLLPESPSPVTTEHLGDSGSERSSDDQEEGISLALNNRPRGSIMSLEGCMDTNGADGPTLTDGVASSTGVESQDEPYFKELASPPEAATPEAVVEQKQGKEPVDSSAADLPSEETSSADPPTTTAFENGHVEGSETRGKDSEDDTREAVVLSNSTTTTEEDTGSASPAEGADPEGVSEDEPEPLKEQAATTETIDAPPSVNNGNHHTEADDSQVVESTDTVKSTDPPTANNSPGEEFAANVEQEAESTIPPPPPDIDPSETVNGSGQSVELAVDEPTIDEASENGLKEAVDAPAKGPVDPVPEAPPSPPIRPVDASPEVTLRKVASEAASEDFDEKKDTSPSENAFDKTNLLKPTEQEEEKVLVVETVSTPTNEQEYQEITPTASNNNDGWESVGTEATATEEAACKRPMDASGRCSVDLQSKHDAAKIEDPPDHDNAAKPPTLAEIKEALGEESSSSAAPALEPMETKHIDVAFEALPTPLASSSRRQSEAANKLAADIASDQQQGLSPDLLANKDKEGFGLLARGESFKSQGLRKQQQQQQQTQPILQQNVIDYTINSSQHRVPQEPDAVHRRNDSAVASLSRSNSGRGAMLNNDGHHLVSLDDNSGRPMEDNSWRPSHVNVSYPHSPQGLPPPLAMAPAGSYMVMSQHQQIQPPHAFMPPPPAPAMMHPQVSAPAMMHPQTSYHQQQLHQQQLLGRPTFGYPGGVTAIPPMPTPPAPSAPAGKRKIKLKLQEEILARPTGHARRGSFFFARSTRKLMSSAPLLEGEIHRNELNRGTITVSWYEGTSTNELQEHVNRSMTRKLKLEPGHTLEDIRILDTAMDPPEEIVLSPYIPSGSEFVVRYKVQQESGRKTPPKFYGPPDSPSAAPSPFPSSGNLGSLDTSQLALLRKQLDAVQDGESRKNGKHYRSRLARNQVSPLKLDAKDGSHKRGETSPKENRSAHESDGSDNDNDNESETNTLQPESSVDAKLRQITELLLLDKQRDQRYRYPQVEKKQVVFVLANYFVLFVALITISAEIQARAPQWLSWVESQLENVHNCSADQEALYKCISNGEFAGLFATLILWLSRSATTKRLFLFGFDSPQKLWTVFYESLVGAFCWGVSYMLIRRGMNPDTRPQFLQKYWKDAVYGSLAGFNATFMKQVLKNLIPQEAVEEAFNDRQLKILSWLPNFA</sequence>
<protein>
    <submittedName>
        <fullName evidence="3">Uncharacterized protein</fullName>
    </submittedName>
</protein>
<dbReference type="EMBL" id="CAICTM010000475">
    <property type="protein sequence ID" value="CAB9511257.1"/>
    <property type="molecule type" value="Genomic_DNA"/>
</dbReference>
<feature type="compositionally biased region" description="Polar residues" evidence="1">
    <location>
        <begin position="375"/>
        <end position="398"/>
    </location>
</feature>
<dbReference type="AlphaFoldDB" id="A0A9N8HFV1"/>
<evidence type="ECO:0000256" key="1">
    <source>
        <dbReference type="SAM" id="MobiDB-lite"/>
    </source>
</evidence>
<feature type="region of interest" description="Disordered" evidence="1">
    <location>
        <begin position="1"/>
        <end position="470"/>
    </location>
</feature>
<keyword evidence="2" id="KW-0812">Transmembrane</keyword>
<feature type="compositionally biased region" description="Acidic residues" evidence="1">
    <location>
        <begin position="179"/>
        <end position="189"/>
    </location>
</feature>
<dbReference type="OrthoDB" id="47836at2759"/>
<proteinExistence type="predicted"/>
<organism evidence="3 4">
    <name type="scientific">Seminavis robusta</name>
    <dbReference type="NCBI Taxonomy" id="568900"/>
    <lineage>
        <taxon>Eukaryota</taxon>
        <taxon>Sar</taxon>
        <taxon>Stramenopiles</taxon>
        <taxon>Ochrophyta</taxon>
        <taxon>Bacillariophyta</taxon>
        <taxon>Bacillariophyceae</taxon>
        <taxon>Bacillariophycidae</taxon>
        <taxon>Naviculales</taxon>
        <taxon>Naviculaceae</taxon>
        <taxon>Seminavis</taxon>
    </lineage>
</organism>
<feature type="compositionally biased region" description="Polar residues" evidence="1">
    <location>
        <begin position="121"/>
        <end position="134"/>
    </location>
</feature>
<feature type="compositionally biased region" description="Polar residues" evidence="1">
    <location>
        <begin position="222"/>
        <end position="241"/>
    </location>
</feature>
<reference evidence="3" key="1">
    <citation type="submission" date="2020-06" db="EMBL/GenBank/DDBJ databases">
        <authorList>
            <consortium name="Plant Systems Biology data submission"/>
        </authorList>
    </citation>
    <scope>NUCLEOTIDE SEQUENCE</scope>
    <source>
        <strain evidence="3">D6</strain>
    </source>
</reference>
<feature type="compositionally biased region" description="Pro residues" evidence="1">
    <location>
        <begin position="867"/>
        <end position="881"/>
    </location>
</feature>
<feature type="compositionally biased region" description="Acidic residues" evidence="1">
    <location>
        <begin position="280"/>
        <end position="290"/>
    </location>
</feature>
<gene>
    <name evidence="3" type="ORF">SEMRO_476_G150610.1</name>
</gene>
<feature type="compositionally biased region" description="Basic and acidic residues" evidence="1">
    <location>
        <begin position="137"/>
        <end position="148"/>
    </location>
</feature>
<evidence type="ECO:0000313" key="4">
    <source>
        <dbReference type="Proteomes" id="UP001153069"/>
    </source>
</evidence>
<dbReference type="Proteomes" id="UP001153069">
    <property type="component" value="Unassembled WGS sequence"/>
</dbReference>
<feature type="compositionally biased region" description="Low complexity" evidence="1">
    <location>
        <begin position="461"/>
        <end position="470"/>
    </location>
</feature>
<feature type="compositionally biased region" description="Basic and acidic residues" evidence="1">
    <location>
        <begin position="22"/>
        <end position="33"/>
    </location>
</feature>
<keyword evidence="2" id="KW-0472">Membrane</keyword>
<accession>A0A9N8HFV1</accession>
<feature type="region of interest" description="Disordered" evidence="1">
    <location>
        <begin position="903"/>
        <end position="976"/>
    </location>
</feature>
<feature type="transmembrane region" description="Helical" evidence="2">
    <location>
        <begin position="1007"/>
        <end position="1026"/>
    </location>
</feature>
<name>A0A9N8HFV1_9STRA</name>
<feature type="compositionally biased region" description="Pro residues" evidence="1">
    <location>
        <begin position="307"/>
        <end position="319"/>
    </location>
</feature>
<feature type="compositionally biased region" description="Polar residues" evidence="1">
    <location>
        <begin position="196"/>
        <end position="212"/>
    </location>
</feature>